<dbReference type="EMBL" id="FLTS01000001">
    <property type="protein sequence ID" value="SBV37266.1"/>
    <property type="molecule type" value="Genomic_DNA"/>
</dbReference>
<protein>
    <submittedName>
        <fullName evidence="2">Uncharacterized protein</fullName>
    </submittedName>
</protein>
<proteinExistence type="predicted"/>
<evidence type="ECO:0000256" key="1">
    <source>
        <dbReference type="SAM" id="MobiDB-lite"/>
    </source>
</evidence>
<sequence>MLEVNEVGELGPGDRNPNYGLPTFFQAPRGVRFSVSYDW</sequence>
<feature type="region of interest" description="Disordered" evidence="1">
    <location>
        <begin position="1"/>
        <end position="21"/>
    </location>
</feature>
<organism evidence="2">
    <name type="scientific">uncultured Stenotrophomonas sp</name>
    <dbReference type="NCBI Taxonomy" id="165438"/>
    <lineage>
        <taxon>Bacteria</taxon>
        <taxon>Pseudomonadati</taxon>
        <taxon>Pseudomonadota</taxon>
        <taxon>Gammaproteobacteria</taxon>
        <taxon>Lysobacterales</taxon>
        <taxon>Lysobacteraceae</taxon>
        <taxon>Stenotrophomonas</taxon>
        <taxon>environmental samples</taxon>
    </lineage>
</organism>
<reference evidence="2" key="1">
    <citation type="submission" date="2016-03" db="EMBL/GenBank/DDBJ databases">
        <authorList>
            <person name="Ploux O."/>
        </authorList>
    </citation>
    <scope>NUCLEOTIDE SEQUENCE</scope>
    <source>
        <strain evidence="2">UC10</strain>
    </source>
</reference>
<gene>
    <name evidence="2" type="ORF">STPYR_12196</name>
</gene>
<name>A0A1Y5Q865_9GAMM</name>
<accession>A0A1Y5Q865</accession>
<evidence type="ECO:0000313" key="2">
    <source>
        <dbReference type="EMBL" id="SBV37266.1"/>
    </source>
</evidence>
<dbReference type="AlphaFoldDB" id="A0A1Y5Q865"/>